<evidence type="ECO:0000256" key="17">
    <source>
        <dbReference type="ARBA" id="ARBA00039858"/>
    </source>
</evidence>
<feature type="disulfide bond" evidence="33">
    <location>
        <begin position="63"/>
        <end position="69"/>
    </location>
</feature>
<evidence type="ECO:0000256" key="18">
    <source>
        <dbReference type="ARBA" id="ARBA00041692"/>
    </source>
</evidence>
<reference evidence="38" key="1">
    <citation type="submission" date="2023-09" db="UniProtKB">
        <authorList>
            <consortium name="Ensembl"/>
        </authorList>
    </citation>
    <scope>IDENTIFICATION</scope>
</reference>
<evidence type="ECO:0000256" key="19">
    <source>
        <dbReference type="ARBA" id="ARBA00042621"/>
    </source>
</evidence>
<feature type="binding site" evidence="31">
    <location>
        <position position="120"/>
    </location>
    <ligand>
        <name>chloride</name>
        <dbReference type="ChEBI" id="CHEBI:17996"/>
        <label>1</label>
    </ligand>
</feature>
<dbReference type="Ensembl" id="ENSBMST00010024535.1">
    <property type="protein sequence ID" value="ENSBMSP00010022258.1"/>
    <property type="gene ID" value="ENSBMSG00010016136.1"/>
</dbReference>
<evidence type="ECO:0000256" key="24">
    <source>
        <dbReference type="ARBA" id="ARBA00047862"/>
    </source>
</evidence>
<evidence type="ECO:0000256" key="6">
    <source>
        <dbReference type="ARBA" id="ARBA00022670"/>
    </source>
</evidence>
<feature type="binding site" evidence="34">
    <location>
        <position position="258"/>
    </location>
    <ligand>
        <name>Zn(2+)</name>
        <dbReference type="ChEBI" id="CHEBI:29105"/>
        <label>2</label>
        <note>catalytic</note>
    </ligand>
</feature>
<feature type="binding site" evidence="31">
    <location>
        <position position="387"/>
    </location>
    <ligand>
        <name>chloride</name>
        <dbReference type="ChEBI" id="CHEBI:17996"/>
        <label>1</label>
    </ligand>
</feature>
<keyword evidence="7 32" id="KW-0479">Metal-binding</keyword>
<comment type="catalytic activity">
    <reaction evidence="22">
        <text>substance P + H2O = L-Phe-L-Phe-Gly-L-Leu-L-Met-NH2 + substance P(1-6)</text>
        <dbReference type="Rhea" id="RHEA:71471"/>
        <dbReference type="ChEBI" id="CHEBI:15377"/>
        <dbReference type="ChEBI" id="CHEBI:190692"/>
        <dbReference type="ChEBI" id="CHEBI:190696"/>
        <dbReference type="ChEBI" id="CHEBI:190697"/>
    </reaction>
    <physiologicalReaction direction="left-to-right" evidence="22">
        <dbReference type="Rhea" id="RHEA:71472"/>
    </physiologicalReaction>
</comment>
<evidence type="ECO:0000256" key="11">
    <source>
        <dbReference type="ARBA" id="ARBA00023049"/>
    </source>
</evidence>
<comment type="catalytic activity">
    <reaction evidence="25">
        <text>Met-enkephalin + H2O = L-phenylalanyl-L-methionine + L-tyrosylglycylglycine</text>
        <dbReference type="Rhea" id="RHEA:71483"/>
        <dbReference type="ChEBI" id="CHEBI:15377"/>
        <dbReference type="ChEBI" id="CHEBI:189868"/>
        <dbReference type="ChEBI" id="CHEBI:190708"/>
        <dbReference type="ChEBI" id="CHEBI:190709"/>
    </reaction>
    <physiologicalReaction direction="left-to-right" evidence="25">
        <dbReference type="Rhea" id="RHEA:71484"/>
    </physiologicalReaction>
</comment>
<feature type="transmembrane region" description="Helical" evidence="37">
    <location>
        <begin position="511"/>
        <end position="529"/>
    </location>
</feature>
<feature type="transmembrane region" description="Helical" evidence="37">
    <location>
        <begin position="584"/>
        <end position="605"/>
    </location>
</feature>
<comment type="caution">
    <text evidence="35">Lacks conserved residue(s) required for the propagation of feature annotation.</text>
</comment>
<dbReference type="GO" id="GO:0003081">
    <property type="term" value="P:regulation of systemic arterial blood pressure by renin-angiotensin"/>
    <property type="evidence" value="ECO:0007669"/>
    <property type="project" value="TreeGrafter"/>
</dbReference>
<dbReference type="EC" id="3.4.15.1" evidence="16"/>
<dbReference type="PROSITE" id="PS52011">
    <property type="entry name" value="PEPTIDASE_M2"/>
    <property type="match status" value="1"/>
</dbReference>
<dbReference type="GO" id="GO:0046872">
    <property type="term" value="F:metal ion binding"/>
    <property type="evidence" value="ECO:0007669"/>
    <property type="project" value="UniProtKB-KW"/>
</dbReference>
<dbReference type="Pfam" id="PF01401">
    <property type="entry name" value="Peptidase_M2"/>
    <property type="match status" value="2"/>
</dbReference>
<comment type="catalytic activity">
    <reaction evidence="29">
        <text>bradykinin + H2O = L-Phe-L-Arg + bradykinin(1-7)</text>
        <dbReference type="Rhea" id="RHEA:71451"/>
        <dbReference type="ChEBI" id="CHEBI:15377"/>
        <dbReference type="ChEBI" id="CHEBI:132988"/>
        <dbReference type="ChEBI" id="CHEBI:133147"/>
        <dbReference type="ChEBI" id="CHEBI:147352"/>
    </reaction>
    <physiologicalReaction direction="left-to-right" evidence="29">
        <dbReference type="Rhea" id="RHEA:71452"/>
    </physiologicalReaction>
</comment>
<evidence type="ECO:0000256" key="25">
    <source>
        <dbReference type="ARBA" id="ARBA00048012"/>
    </source>
</evidence>
<comment type="catalytic activity">
    <reaction evidence="26">
        <text>Leu-enkephalin + H2O = L-tyrosylglycylglycine + L-phenylalanyl-L-leucine</text>
        <dbReference type="Rhea" id="RHEA:71487"/>
        <dbReference type="ChEBI" id="CHEBI:15377"/>
        <dbReference type="ChEBI" id="CHEBI:190689"/>
        <dbReference type="ChEBI" id="CHEBI:190708"/>
        <dbReference type="ChEBI" id="CHEBI:190710"/>
    </reaction>
    <physiologicalReaction direction="left-to-right" evidence="26">
        <dbReference type="Rhea" id="RHEA:71488"/>
    </physiologicalReaction>
</comment>
<dbReference type="AlphaFoldDB" id="A0A8C0DQJ3"/>
<comment type="cofactor">
    <cofactor evidence="1">
        <name>chloride</name>
        <dbReference type="ChEBI" id="CHEBI:17996"/>
    </cofactor>
</comment>
<keyword evidence="9" id="KW-0378">Hydrolase</keyword>
<comment type="subunit">
    <text evidence="20">Monomer and homodimer; homodimerizes following binding to an inhibitor. Interacts with calmodulin (CALM1, CALM2 or CALM3); interaction takes place in the cytoplasmic region and regulates phosphorylation and proteolytic cleavage.</text>
</comment>
<dbReference type="OMA" id="FYRQIHG"/>
<evidence type="ECO:0000256" key="35">
    <source>
        <dbReference type="PROSITE-ProRule" id="PRU01355"/>
    </source>
</evidence>
<accession>A0A8C0DQJ3</accession>
<evidence type="ECO:0000256" key="27">
    <source>
        <dbReference type="ARBA" id="ARBA00049116"/>
    </source>
</evidence>
<evidence type="ECO:0000256" key="26">
    <source>
        <dbReference type="ARBA" id="ARBA00048231"/>
    </source>
</evidence>
<evidence type="ECO:0000256" key="14">
    <source>
        <dbReference type="ARBA" id="ARBA00036868"/>
    </source>
</evidence>
<evidence type="ECO:0000256" key="7">
    <source>
        <dbReference type="ARBA" id="ARBA00022723"/>
    </source>
</evidence>
<feature type="binding site" evidence="34">
    <location>
        <position position="286"/>
    </location>
    <ligand>
        <name>Zn(2+)</name>
        <dbReference type="ChEBI" id="CHEBI:29105"/>
        <label>2</label>
        <note>catalytic</note>
    </ligand>
</feature>
<comment type="similarity">
    <text evidence="4 35">Belongs to the peptidase M2 family.</text>
</comment>
<keyword evidence="12 33" id="KW-1015">Disulfide bond</keyword>
<evidence type="ECO:0000256" key="20">
    <source>
        <dbReference type="ARBA" id="ARBA00046406"/>
    </source>
</evidence>
<evidence type="ECO:0000256" key="34">
    <source>
        <dbReference type="PIRSR" id="PIRSR601548-8"/>
    </source>
</evidence>
<dbReference type="GO" id="GO:0006508">
    <property type="term" value="P:proteolysis"/>
    <property type="evidence" value="ECO:0007669"/>
    <property type="project" value="UniProtKB-KW"/>
</dbReference>
<evidence type="ECO:0000256" key="16">
    <source>
        <dbReference type="ARBA" id="ARBA00038977"/>
    </source>
</evidence>
<evidence type="ECO:0000313" key="38">
    <source>
        <dbReference type="Ensembl" id="ENSBMSP00010022258.1"/>
    </source>
</evidence>
<evidence type="ECO:0000256" key="32">
    <source>
        <dbReference type="PIRSR" id="PIRSR601548-3"/>
    </source>
</evidence>
<evidence type="ECO:0000256" key="3">
    <source>
        <dbReference type="ARBA" id="ARBA00004479"/>
    </source>
</evidence>
<comment type="subcellular location">
    <subcellularLocation>
        <location evidence="3">Membrane</location>
        <topology evidence="3">Single-pass type I membrane protein</topology>
    </subcellularLocation>
</comment>
<dbReference type="GeneTree" id="ENSGT00940000163921"/>
<evidence type="ECO:0000256" key="30">
    <source>
        <dbReference type="ARBA" id="ARBA00049470"/>
    </source>
</evidence>
<dbReference type="PANTHER" id="PTHR10514:SF41">
    <property type="entry name" value="ANGIOTENSIN-CONVERTING ENZYME-LIKE PROTEIN ACE3"/>
    <property type="match status" value="1"/>
</dbReference>
<dbReference type="GO" id="GO:0008241">
    <property type="term" value="F:peptidyl-dipeptidase activity"/>
    <property type="evidence" value="ECO:0007669"/>
    <property type="project" value="UniProtKB-EC"/>
</dbReference>
<comment type="cofactor">
    <cofactor evidence="2">
        <name>Zn(2+)</name>
        <dbReference type="ChEBI" id="CHEBI:29105"/>
    </cofactor>
</comment>
<evidence type="ECO:0000256" key="4">
    <source>
        <dbReference type="ARBA" id="ARBA00008139"/>
    </source>
</evidence>
<dbReference type="GO" id="GO:0005886">
    <property type="term" value="C:plasma membrane"/>
    <property type="evidence" value="ECO:0007669"/>
    <property type="project" value="TreeGrafter"/>
</dbReference>
<dbReference type="FunFam" id="1.10.1370.30:FF:000004">
    <property type="entry name" value="Angiotensin-converting enzyme"/>
    <property type="match status" value="1"/>
</dbReference>
<evidence type="ECO:0000256" key="9">
    <source>
        <dbReference type="ARBA" id="ARBA00022801"/>
    </source>
</evidence>
<evidence type="ECO:0000256" key="12">
    <source>
        <dbReference type="ARBA" id="ARBA00023157"/>
    </source>
</evidence>
<comment type="function">
    <text evidence="15">Soluble form that is released in blood plasma and other body fluids following proteolytic cleavage in the juxtamembrane stalk region.</text>
</comment>
<evidence type="ECO:0000256" key="36">
    <source>
        <dbReference type="SAM" id="MobiDB-lite"/>
    </source>
</evidence>
<evidence type="ECO:0000256" key="2">
    <source>
        <dbReference type="ARBA" id="ARBA00001947"/>
    </source>
</evidence>
<dbReference type="PANTHER" id="PTHR10514">
    <property type="entry name" value="ANGIOTENSIN-CONVERTING ENZYME"/>
    <property type="match status" value="1"/>
</dbReference>
<keyword evidence="8" id="KW-0732">Signal</keyword>
<comment type="catalytic activity">
    <reaction evidence="28">
        <text>neurotensin + H2O = neurotensin(1-11) + L-isoleucyl-L-leucine</text>
        <dbReference type="Rhea" id="RHEA:71475"/>
        <dbReference type="ChEBI" id="CHEBI:15377"/>
        <dbReference type="ChEBI" id="CHEBI:147362"/>
        <dbReference type="ChEBI" id="CHEBI:190704"/>
        <dbReference type="ChEBI" id="CHEBI:190706"/>
    </reaction>
    <physiologicalReaction direction="left-to-right" evidence="28">
        <dbReference type="Rhea" id="RHEA:71476"/>
    </physiologicalReaction>
</comment>
<dbReference type="GO" id="GO:0003084">
    <property type="term" value="P:positive regulation of systemic arterial blood pressure"/>
    <property type="evidence" value="ECO:0007669"/>
    <property type="project" value="TreeGrafter"/>
</dbReference>
<comment type="catalytic activity">
    <reaction evidence="30">
        <text>substance P + H2O = substance P(1-9) + L-Leu-L-Met-NH2</text>
        <dbReference type="Rhea" id="RHEA:71459"/>
        <dbReference type="ChEBI" id="CHEBI:15377"/>
        <dbReference type="ChEBI" id="CHEBI:190692"/>
        <dbReference type="ChEBI" id="CHEBI:190693"/>
        <dbReference type="ChEBI" id="CHEBI:190700"/>
    </reaction>
    <physiologicalReaction direction="left-to-right" evidence="30">
        <dbReference type="Rhea" id="RHEA:71460"/>
    </physiologicalReaction>
</comment>
<evidence type="ECO:0000256" key="23">
    <source>
        <dbReference type="ARBA" id="ARBA00047642"/>
    </source>
</evidence>
<name>A0A8C0DQJ3_BALMU</name>
<feature type="region of interest" description="Disordered" evidence="36">
    <location>
        <begin position="165"/>
        <end position="185"/>
    </location>
</feature>
<feature type="binding site" evidence="32">
    <location>
        <position position="258"/>
    </location>
    <ligand>
        <name>Zn(2+)</name>
        <dbReference type="ChEBI" id="CHEBI:29105"/>
        <label>1</label>
        <note>catalytic</note>
    </ligand>
</feature>
<dbReference type="GO" id="GO:0004180">
    <property type="term" value="F:carboxypeptidase activity"/>
    <property type="evidence" value="ECO:0007669"/>
    <property type="project" value="UniProtKB-KW"/>
</dbReference>
<dbReference type="SUPFAM" id="SSF55486">
    <property type="entry name" value="Metalloproteases ('zincins'), catalytic domain"/>
    <property type="match status" value="1"/>
</dbReference>
<evidence type="ECO:0000256" key="31">
    <source>
        <dbReference type="PIRSR" id="PIRSR601548-2"/>
    </source>
</evidence>
<keyword evidence="37" id="KW-0812">Transmembrane</keyword>
<dbReference type="GO" id="GO:0001669">
    <property type="term" value="C:acrosomal vesicle"/>
    <property type="evidence" value="ECO:0007669"/>
    <property type="project" value="Ensembl"/>
</dbReference>
<keyword evidence="37" id="KW-0472">Membrane</keyword>
<comment type="catalytic activity">
    <reaction evidence="27">
        <text>substance P + H2O = substance P(1-8) + Gly-L-Leu-L-Met-NH2</text>
        <dbReference type="Rhea" id="RHEA:71463"/>
        <dbReference type="ChEBI" id="CHEBI:15377"/>
        <dbReference type="ChEBI" id="CHEBI:190692"/>
        <dbReference type="ChEBI" id="CHEBI:190694"/>
        <dbReference type="ChEBI" id="CHEBI:190699"/>
    </reaction>
    <physiologicalReaction direction="left-to-right" evidence="27">
        <dbReference type="Rhea" id="RHEA:71464"/>
    </physiologicalReaction>
</comment>
<evidence type="ECO:0000256" key="10">
    <source>
        <dbReference type="ARBA" id="ARBA00022833"/>
    </source>
</evidence>
<organism evidence="38">
    <name type="scientific">Balaenoptera musculus</name>
    <name type="common">Blue whale</name>
    <dbReference type="NCBI Taxonomy" id="9771"/>
    <lineage>
        <taxon>Eukaryota</taxon>
        <taxon>Metazoa</taxon>
        <taxon>Chordata</taxon>
        <taxon>Craniata</taxon>
        <taxon>Vertebrata</taxon>
        <taxon>Euteleostomi</taxon>
        <taxon>Mammalia</taxon>
        <taxon>Eutheria</taxon>
        <taxon>Laurasiatheria</taxon>
        <taxon>Artiodactyla</taxon>
        <taxon>Whippomorpha</taxon>
        <taxon>Cetacea</taxon>
        <taxon>Mysticeti</taxon>
        <taxon>Balaenopteridae</taxon>
        <taxon>Balaenoptera</taxon>
    </lineage>
</organism>
<dbReference type="InterPro" id="IPR001548">
    <property type="entry name" value="Peptidase_M2"/>
</dbReference>
<keyword evidence="11" id="KW-0482">Metalloprotease</keyword>
<evidence type="ECO:0000256" key="22">
    <source>
        <dbReference type="ARBA" id="ARBA00047629"/>
    </source>
</evidence>
<dbReference type="Gene3D" id="1.10.1370.30">
    <property type="match status" value="1"/>
</dbReference>
<dbReference type="GO" id="GO:0008237">
    <property type="term" value="F:metallopeptidase activity"/>
    <property type="evidence" value="ECO:0007669"/>
    <property type="project" value="UniProtKB-KW"/>
</dbReference>
<dbReference type="CDD" id="cd06461">
    <property type="entry name" value="M2_ACE"/>
    <property type="match status" value="1"/>
</dbReference>
<keyword evidence="37" id="KW-1133">Transmembrane helix</keyword>
<keyword evidence="5" id="KW-0121">Carboxypeptidase</keyword>
<evidence type="ECO:0000256" key="37">
    <source>
        <dbReference type="SAM" id="Phobius"/>
    </source>
</evidence>
<proteinExistence type="inferred from homology"/>
<feature type="disulfide bond" evidence="33 35">
    <location>
        <begin position="227"/>
        <end position="245"/>
    </location>
</feature>
<feature type="binding site" evidence="32">
    <location>
        <position position="286"/>
    </location>
    <ligand>
        <name>Zn(2+)</name>
        <dbReference type="ChEBI" id="CHEBI:29105"/>
        <label>1</label>
        <note>catalytic</note>
    </ligand>
</feature>
<protein>
    <recommendedName>
        <fullName evidence="17">Angiotensin-converting enzyme</fullName>
        <ecNumber evidence="16">3.4.15.1</ecNumber>
    </recommendedName>
    <alternativeName>
        <fullName evidence="19">Dipeptidyl carboxypeptidase I</fullName>
    </alternativeName>
    <alternativeName>
        <fullName evidence="18">Kininase II</fullName>
    </alternativeName>
</protein>
<evidence type="ECO:0000256" key="29">
    <source>
        <dbReference type="ARBA" id="ARBA00049305"/>
    </source>
</evidence>
<keyword evidence="13" id="KW-0325">Glycoprotein</keyword>
<evidence type="ECO:0000256" key="15">
    <source>
        <dbReference type="ARBA" id="ARBA00037200"/>
    </source>
</evidence>
<evidence type="ECO:0000256" key="28">
    <source>
        <dbReference type="ARBA" id="ARBA00049273"/>
    </source>
</evidence>
<keyword evidence="10 32" id="KW-0862">Zinc</keyword>
<evidence type="ECO:0000256" key="13">
    <source>
        <dbReference type="ARBA" id="ARBA00023180"/>
    </source>
</evidence>
<evidence type="ECO:0000256" key="1">
    <source>
        <dbReference type="ARBA" id="ARBA00001923"/>
    </source>
</evidence>
<evidence type="ECO:0000256" key="5">
    <source>
        <dbReference type="ARBA" id="ARBA00022645"/>
    </source>
</evidence>
<comment type="catalytic activity">
    <reaction evidence="14">
        <text>Release of a C-terminal dipeptide, oligopeptide-|-Xaa-Yaa, when Xaa is not Pro, and Yaa is neither Asp nor Glu. Thus, conversion of angiotensin I to angiotensin II, with increase in vasoconstrictor activity, but no action on angiotensin II.</text>
        <dbReference type="EC" id="3.4.15.1"/>
    </reaction>
</comment>
<sequence length="623" mass="70854">MHTLYFGMRALLFKIASFQDPAVKRVLSELQNFDRAALPKEELREYSQIVAHMETTYSMAQVCLNAGPCLPLEPGELTATSRDQKELLWAWQGWRDLNGEAPPPAPASYKDMGALWRSTYESDTLEEDLEQLFQELQPLYLNLHAYVCWALYHFYGPELIDPRGPPPPLPALRGAPRTSSSSQQWKSEKMFQEAEKFVTSPGLLSTPPGFWKNSKMERPTDGREVECHAPAWDFYNGKDFRSSKCTEVTIEDLLSIFHQMGRIQYFLQYKNPSVIFRAGANPAFAEAVGPVITLSTKVMGTKGIIGEEVGFLMNVGLEKMAFIPFAYLVDLFRWKVFDGTIEKAVYNQEWWNLRLKYQGLCPPVPRTEDDYDPGTQFHISASLPYIRYSLSLMLQFQFHEALCKASGHVGLLHLRNIYNSKPAGKLLEDVLKLGSSKPWPEVLQKITGETKVSTKALMTYFKPLLNCLVTENVRRGEILGWPHFSCSFEETDRVAFLGLELDPAQAKSGQWVLLALSFVMLLVVLLLAYRLCVLEKSSLAQDTSARDTSTQDTSAQDTSALKSPPKAYFLGIAMEPHQVVKKQWLLLGFCLILMLCSIGLTIRIFTQHNRKPPWMRAEWWSWD</sequence>
<evidence type="ECO:0000256" key="21">
    <source>
        <dbReference type="ARBA" id="ARBA00047529"/>
    </source>
</evidence>
<evidence type="ECO:0000256" key="8">
    <source>
        <dbReference type="ARBA" id="ARBA00022729"/>
    </source>
</evidence>
<comment type="catalytic activity">
    <reaction evidence="21">
        <text>Met-enkephalin-Arg-Phe + H2O = L-arginyl-L-phenylalanine + Met-enkephalin</text>
        <dbReference type="Rhea" id="RHEA:70675"/>
        <dbReference type="ChEBI" id="CHEBI:15377"/>
        <dbReference type="ChEBI" id="CHEBI:189868"/>
        <dbReference type="ChEBI" id="CHEBI:189869"/>
        <dbReference type="ChEBI" id="CHEBI:189870"/>
    </reaction>
    <physiologicalReaction direction="left-to-right" evidence="21">
        <dbReference type="Rhea" id="RHEA:70676"/>
    </physiologicalReaction>
</comment>
<comment type="catalytic activity">
    <reaction evidence="23">
        <text>goralatide + H2O = N-acetyl-L-seryl-L-aspartate + L-lysyl-L-proline</text>
        <dbReference type="Rhea" id="RHEA:71455"/>
        <dbReference type="ChEBI" id="CHEBI:15377"/>
        <dbReference type="ChEBI" id="CHEBI:190701"/>
        <dbReference type="ChEBI" id="CHEBI:190702"/>
        <dbReference type="ChEBI" id="CHEBI:190703"/>
    </reaction>
    <physiologicalReaction direction="left-to-right" evidence="23">
        <dbReference type="Rhea" id="RHEA:71456"/>
    </physiologicalReaction>
</comment>
<evidence type="ECO:0000256" key="33">
    <source>
        <dbReference type="PIRSR" id="PIRSR601548-4"/>
    </source>
</evidence>
<comment type="catalytic activity">
    <reaction evidence="24">
        <text>angiotensin I + H2O = L-histidyl-L-leucine + angiotensin II</text>
        <dbReference type="Rhea" id="RHEA:63560"/>
        <dbReference type="ChEBI" id="CHEBI:15377"/>
        <dbReference type="ChEBI" id="CHEBI:58506"/>
        <dbReference type="ChEBI" id="CHEBI:147350"/>
        <dbReference type="ChEBI" id="CHEBI:147392"/>
        <dbReference type="EC" id="3.4.15.1"/>
    </reaction>
    <physiologicalReaction direction="left-to-right" evidence="24">
        <dbReference type="Rhea" id="RHEA:63561"/>
    </physiologicalReaction>
</comment>
<keyword evidence="6" id="KW-0645">Protease</keyword>